<dbReference type="RefSeq" id="XP_001416006.1">
    <property type="nucleotide sequence ID" value="XM_001415969.1"/>
</dbReference>
<organism evidence="2 3">
    <name type="scientific">Ostreococcus lucimarinus (strain CCE9901)</name>
    <dbReference type="NCBI Taxonomy" id="436017"/>
    <lineage>
        <taxon>Eukaryota</taxon>
        <taxon>Viridiplantae</taxon>
        <taxon>Chlorophyta</taxon>
        <taxon>Mamiellophyceae</taxon>
        <taxon>Mamiellales</taxon>
        <taxon>Bathycoccaceae</taxon>
        <taxon>Ostreococcus</taxon>
    </lineage>
</organism>
<dbReference type="Gramene" id="ABO94298">
    <property type="protein sequence ID" value="ABO94298"/>
    <property type="gene ID" value="OSTLU_13997"/>
</dbReference>
<name>A4RS26_OSTLU</name>
<evidence type="ECO:0008006" key="4">
    <source>
        <dbReference type="Google" id="ProtNLM"/>
    </source>
</evidence>
<evidence type="ECO:0000313" key="3">
    <source>
        <dbReference type="Proteomes" id="UP000001568"/>
    </source>
</evidence>
<dbReference type="GeneID" id="4999918"/>
<protein>
    <recommendedName>
        <fullName evidence="4">FAS1 domain-containing protein</fullName>
    </recommendedName>
</protein>
<dbReference type="HOGENOM" id="CLU_1201538_0_0_1"/>
<dbReference type="KEGG" id="olu:OSTLU_13997"/>
<evidence type="ECO:0000256" key="1">
    <source>
        <dbReference type="SAM" id="SignalP"/>
    </source>
</evidence>
<keyword evidence="3" id="KW-1185">Reference proteome</keyword>
<proteinExistence type="predicted"/>
<sequence length="231" mass="25836">MFLIFLAFLAIFPGSIAASNATLNCSDVNVVIGSALRDASKDSLFATLAKFSELDALVVPGGLFYEVTGDLTFFVPSDDDLEDEIEYWKDILELTGEESVLENKAYVQEILRQYIAYGNVSVGYRGLFVTIDGSIYNWTDADGSGMSKIELQPVGVQLLEESPLILYVNETDAQTETCSRGIELARVVRDRTYVRMAVRRSVKRSARGRRGKRRLMRRLLSQRLQQLNTAV</sequence>
<feature type="signal peptide" evidence="1">
    <location>
        <begin position="1"/>
        <end position="17"/>
    </location>
</feature>
<accession>A4RS26</accession>
<keyword evidence="1" id="KW-0732">Signal</keyword>
<evidence type="ECO:0000313" key="2">
    <source>
        <dbReference type="EMBL" id="ABO94298.1"/>
    </source>
</evidence>
<feature type="chain" id="PRO_5002671923" description="FAS1 domain-containing protein" evidence="1">
    <location>
        <begin position="18"/>
        <end position="231"/>
    </location>
</feature>
<dbReference type="AlphaFoldDB" id="A4RS26"/>
<dbReference type="EMBL" id="CP000581">
    <property type="protein sequence ID" value="ABO94298.1"/>
    <property type="molecule type" value="Genomic_DNA"/>
</dbReference>
<dbReference type="Proteomes" id="UP000001568">
    <property type="component" value="Chromosome 1"/>
</dbReference>
<reference evidence="2 3" key="1">
    <citation type="journal article" date="2007" name="Proc. Natl. Acad. Sci. U.S.A.">
        <title>The tiny eukaryote Ostreococcus provides genomic insights into the paradox of plankton speciation.</title>
        <authorList>
            <person name="Palenik B."/>
            <person name="Grimwood J."/>
            <person name="Aerts A."/>
            <person name="Rouze P."/>
            <person name="Salamov A."/>
            <person name="Putnam N."/>
            <person name="Dupont C."/>
            <person name="Jorgensen R."/>
            <person name="Derelle E."/>
            <person name="Rombauts S."/>
            <person name="Zhou K."/>
            <person name="Otillar R."/>
            <person name="Merchant S.S."/>
            <person name="Podell S."/>
            <person name="Gaasterland T."/>
            <person name="Napoli C."/>
            <person name="Gendler K."/>
            <person name="Manuell A."/>
            <person name="Tai V."/>
            <person name="Vallon O."/>
            <person name="Piganeau G."/>
            <person name="Jancek S."/>
            <person name="Heijde M."/>
            <person name="Jabbari K."/>
            <person name="Bowler C."/>
            <person name="Lohr M."/>
            <person name="Robbens S."/>
            <person name="Werner G."/>
            <person name="Dubchak I."/>
            <person name="Pazour G.J."/>
            <person name="Ren Q."/>
            <person name="Paulsen I."/>
            <person name="Delwiche C."/>
            <person name="Schmutz J."/>
            <person name="Rokhsar D."/>
            <person name="Van de Peer Y."/>
            <person name="Moreau H."/>
            <person name="Grigoriev I.V."/>
        </authorList>
    </citation>
    <scope>NUCLEOTIDE SEQUENCE [LARGE SCALE GENOMIC DNA]</scope>
    <source>
        <strain evidence="2 3">CCE9901</strain>
    </source>
</reference>
<gene>
    <name evidence="2" type="ORF">OSTLU_13997</name>
</gene>